<dbReference type="InterPro" id="IPR050090">
    <property type="entry name" value="Tyrosine_recombinase_XerCD"/>
</dbReference>
<evidence type="ECO:0000313" key="14">
    <source>
        <dbReference type="EMBL" id="NEG70088.1"/>
    </source>
</evidence>
<dbReference type="Gene3D" id="1.10.443.10">
    <property type="entry name" value="Intergrase catalytic core"/>
    <property type="match status" value="1"/>
</dbReference>
<comment type="caution">
    <text evidence="14">The sequence shown here is derived from an EMBL/GenBank/DDBJ whole genome shotgun (WGS) entry which is preliminary data.</text>
</comment>
<dbReference type="HAMAP" id="MF_01808">
    <property type="entry name" value="Recomb_XerC_XerD"/>
    <property type="match status" value="1"/>
</dbReference>
<sequence length="306" mass="34005">MLLKLVDRFIAHIDIERGLSPATVAAYRSDLELYCNWLQRHGIDEPSAIRRDDVESFVADLADDGQSSGSRSRRLAAVHMFHRFLVGEGLAADDPSAQVRAPKSAERLPEALTVDEVTRLLDAVRPVSGQPVEYRDAAMLELLYATGARVSELCALNLDDIDFDERVVRLTGKGAKQRLVPFGQYAAAALGEYLDHGRPSLEANVNRKTASPERRAVFLNKRGRRISRQSVWEVLSNAGQKAHLTSPLHPHTLRHTFATHLIQGGADVRSVQELLGHASVRTTQVYTHVSPETLKETYLLSHPRAR</sequence>
<comment type="function">
    <text evidence="11">Site-specific tyrosine recombinase, which acts by catalyzing the cutting and rejoining of the recombining DNA molecules. The XerC-XerD complex is essential to convert dimers of the bacterial chromosome into monomers to permit their segregation at cell division. It also contributes to the segregational stability of plasmids.</text>
</comment>
<dbReference type="InterPro" id="IPR004107">
    <property type="entry name" value="Integrase_SAM-like_N"/>
</dbReference>
<dbReference type="GO" id="GO:0009037">
    <property type="term" value="F:tyrosine-based site-specific recombinase activity"/>
    <property type="evidence" value="ECO:0007669"/>
    <property type="project" value="UniProtKB-UniRule"/>
</dbReference>
<feature type="active site" evidence="11">
    <location>
        <position position="254"/>
    </location>
</feature>
<keyword evidence="15" id="KW-1185">Reference proteome</keyword>
<feature type="domain" description="Tyr recombinase" evidence="12">
    <location>
        <begin position="107"/>
        <end position="299"/>
    </location>
</feature>
<reference evidence="14 15" key="1">
    <citation type="submission" date="2019-09" db="EMBL/GenBank/DDBJ databases">
        <title>Phylogenetic characterization of a novel taxon of the genus Bifidobacterium: Bifidobacterium choloepi sp. nov.</title>
        <authorList>
            <person name="Modesto M."/>
            <person name="Satti M."/>
        </authorList>
    </citation>
    <scope>NUCLEOTIDE SEQUENCE [LARGE SCALE GENOMIC DNA]</scope>
    <source>
        <strain evidence="14 15">BRDM6</strain>
    </source>
</reference>
<dbReference type="NCBIfam" id="NF040815">
    <property type="entry name" value="recomb_XerA_Arch"/>
    <property type="match status" value="1"/>
</dbReference>
<dbReference type="AlphaFoldDB" id="A0A6I5MZK6"/>
<keyword evidence="9 11" id="KW-0233">DNA recombination</keyword>
<dbReference type="Proteomes" id="UP000469292">
    <property type="component" value="Unassembled WGS sequence"/>
</dbReference>
<feature type="active site" evidence="11">
    <location>
        <position position="149"/>
    </location>
</feature>
<keyword evidence="8 11" id="KW-0238">DNA-binding</keyword>
<comment type="subunit">
    <text evidence="11">Forms a cyclic heterotetrameric complex composed of two molecules of XerC and two molecules of XerD.</text>
</comment>
<evidence type="ECO:0000256" key="8">
    <source>
        <dbReference type="ARBA" id="ARBA00023125"/>
    </source>
</evidence>
<gene>
    <name evidence="11 14" type="primary">xerD</name>
    <name evidence="14" type="ORF">F6S87_05690</name>
</gene>
<evidence type="ECO:0000256" key="3">
    <source>
        <dbReference type="ARBA" id="ARBA00015810"/>
    </source>
</evidence>
<feature type="active site" description="O-(3'-phospho-DNA)-tyrosine intermediate" evidence="11">
    <location>
        <position position="286"/>
    </location>
</feature>
<dbReference type="InterPro" id="IPR023009">
    <property type="entry name" value="Tyrosine_recombinase_XerC/XerD"/>
</dbReference>
<evidence type="ECO:0000259" key="13">
    <source>
        <dbReference type="PROSITE" id="PS51900"/>
    </source>
</evidence>
<accession>A0A6I5MZK6</accession>
<keyword evidence="4 11" id="KW-0963">Cytoplasm</keyword>
<dbReference type="RefSeq" id="WP_163227689.1">
    <property type="nucleotide sequence ID" value="NZ_VYSG01000002.1"/>
</dbReference>
<dbReference type="InterPro" id="IPR013762">
    <property type="entry name" value="Integrase-like_cat_sf"/>
</dbReference>
<comment type="subcellular location">
    <subcellularLocation>
        <location evidence="1 11">Cytoplasm</location>
    </subcellularLocation>
</comment>
<keyword evidence="5 11" id="KW-0132">Cell division</keyword>
<evidence type="ECO:0000256" key="9">
    <source>
        <dbReference type="ARBA" id="ARBA00023172"/>
    </source>
</evidence>
<comment type="similarity">
    <text evidence="2 11">Belongs to the 'phage' integrase family. XerD subfamily.</text>
</comment>
<keyword evidence="6 11" id="KW-0159">Chromosome partition</keyword>
<feature type="active site" evidence="11">
    <location>
        <position position="251"/>
    </location>
</feature>
<feature type="domain" description="Core-binding (CB)" evidence="13">
    <location>
        <begin position="1"/>
        <end position="86"/>
    </location>
</feature>
<dbReference type="GO" id="GO:0051301">
    <property type="term" value="P:cell division"/>
    <property type="evidence" value="ECO:0007669"/>
    <property type="project" value="UniProtKB-KW"/>
</dbReference>
<dbReference type="InterPro" id="IPR010998">
    <property type="entry name" value="Integrase_recombinase_N"/>
</dbReference>
<dbReference type="NCBIfam" id="TIGR02225">
    <property type="entry name" value="recomb_XerD"/>
    <property type="match status" value="1"/>
</dbReference>
<organism evidence="14 15">
    <name type="scientific">Bifidobacterium choloepi</name>
    <dbReference type="NCBI Taxonomy" id="2614131"/>
    <lineage>
        <taxon>Bacteria</taxon>
        <taxon>Bacillati</taxon>
        <taxon>Actinomycetota</taxon>
        <taxon>Actinomycetes</taxon>
        <taxon>Bifidobacteriales</taxon>
        <taxon>Bifidobacteriaceae</taxon>
        <taxon>Bifidobacterium</taxon>
    </lineage>
</organism>
<keyword evidence="10 11" id="KW-0131">Cell cycle</keyword>
<feature type="active site" evidence="11">
    <location>
        <position position="277"/>
    </location>
</feature>
<evidence type="ECO:0000256" key="11">
    <source>
        <dbReference type="HAMAP-Rule" id="MF_01807"/>
    </source>
</evidence>
<evidence type="ECO:0000256" key="5">
    <source>
        <dbReference type="ARBA" id="ARBA00022618"/>
    </source>
</evidence>
<dbReference type="PANTHER" id="PTHR30349:SF81">
    <property type="entry name" value="TYROSINE RECOMBINASE XERC"/>
    <property type="match status" value="1"/>
</dbReference>
<dbReference type="Gene3D" id="1.10.150.130">
    <property type="match status" value="1"/>
</dbReference>
<dbReference type="NCBIfam" id="NF001399">
    <property type="entry name" value="PRK00283.1"/>
    <property type="match status" value="1"/>
</dbReference>
<dbReference type="GO" id="GO:0007059">
    <property type="term" value="P:chromosome segregation"/>
    <property type="evidence" value="ECO:0007669"/>
    <property type="project" value="UniProtKB-UniRule"/>
</dbReference>
<evidence type="ECO:0000259" key="12">
    <source>
        <dbReference type="PROSITE" id="PS51898"/>
    </source>
</evidence>
<dbReference type="PROSITE" id="PS51898">
    <property type="entry name" value="TYR_RECOMBINASE"/>
    <property type="match status" value="1"/>
</dbReference>
<dbReference type="Pfam" id="PF02899">
    <property type="entry name" value="Phage_int_SAM_1"/>
    <property type="match status" value="1"/>
</dbReference>
<proteinExistence type="inferred from homology"/>
<keyword evidence="7 11" id="KW-0229">DNA integration</keyword>
<name>A0A6I5MZK6_9BIFI</name>
<evidence type="ECO:0000256" key="1">
    <source>
        <dbReference type="ARBA" id="ARBA00004496"/>
    </source>
</evidence>
<dbReference type="GO" id="GO:0003677">
    <property type="term" value="F:DNA binding"/>
    <property type="evidence" value="ECO:0007669"/>
    <property type="project" value="UniProtKB-UniRule"/>
</dbReference>
<dbReference type="InterPro" id="IPR002104">
    <property type="entry name" value="Integrase_catalytic"/>
</dbReference>
<evidence type="ECO:0000256" key="10">
    <source>
        <dbReference type="ARBA" id="ARBA00023306"/>
    </source>
</evidence>
<dbReference type="CDD" id="cd00798">
    <property type="entry name" value="INT_XerDC_C"/>
    <property type="match status" value="1"/>
</dbReference>
<protein>
    <recommendedName>
        <fullName evidence="3 11">Tyrosine recombinase XerD</fullName>
    </recommendedName>
</protein>
<dbReference type="GO" id="GO:0006313">
    <property type="term" value="P:DNA transposition"/>
    <property type="evidence" value="ECO:0007669"/>
    <property type="project" value="UniProtKB-UniRule"/>
</dbReference>
<feature type="active site" evidence="11">
    <location>
        <position position="173"/>
    </location>
</feature>
<evidence type="ECO:0000256" key="2">
    <source>
        <dbReference type="ARBA" id="ARBA00010450"/>
    </source>
</evidence>
<dbReference type="HAMAP" id="MF_01807">
    <property type="entry name" value="Recomb_XerD"/>
    <property type="match status" value="1"/>
</dbReference>
<dbReference type="GO" id="GO:0005737">
    <property type="term" value="C:cytoplasm"/>
    <property type="evidence" value="ECO:0007669"/>
    <property type="project" value="UniProtKB-SubCell"/>
</dbReference>
<evidence type="ECO:0000256" key="7">
    <source>
        <dbReference type="ARBA" id="ARBA00022908"/>
    </source>
</evidence>
<dbReference type="InterPro" id="IPR044068">
    <property type="entry name" value="CB"/>
</dbReference>
<evidence type="ECO:0000256" key="6">
    <source>
        <dbReference type="ARBA" id="ARBA00022829"/>
    </source>
</evidence>
<dbReference type="SUPFAM" id="SSF56349">
    <property type="entry name" value="DNA breaking-rejoining enzymes"/>
    <property type="match status" value="1"/>
</dbReference>
<dbReference type="PROSITE" id="PS51900">
    <property type="entry name" value="CB"/>
    <property type="match status" value="1"/>
</dbReference>
<evidence type="ECO:0000256" key="4">
    <source>
        <dbReference type="ARBA" id="ARBA00022490"/>
    </source>
</evidence>
<dbReference type="EMBL" id="VYSG01000002">
    <property type="protein sequence ID" value="NEG70088.1"/>
    <property type="molecule type" value="Genomic_DNA"/>
</dbReference>
<dbReference type="PANTHER" id="PTHR30349">
    <property type="entry name" value="PHAGE INTEGRASE-RELATED"/>
    <property type="match status" value="1"/>
</dbReference>
<dbReference type="Pfam" id="PF00589">
    <property type="entry name" value="Phage_integrase"/>
    <property type="match status" value="1"/>
</dbReference>
<dbReference type="InterPro" id="IPR011932">
    <property type="entry name" value="Recomb_XerD"/>
</dbReference>
<evidence type="ECO:0000313" key="15">
    <source>
        <dbReference type="Proteomes" id="UP000469292"/>
    </source>
</evidence>
<dbReference type="InterPro" id="IPR011010">
    <property type="entry name" value="DNA_brk_join_enz"/>
</dbReference>